<protein>
    <submittedName>
        <fullName evidence="1">Uncharacterized protein</fullName>
    </submittedName>
</protein>
<dbReference type="EMBL" id="JF974306">
    <property type="protein sequence ID" value="AGF91379.1"/>
    <property type="molecule type" value="Genomic_DNA"/>
</dbReference>
<evidence type="ECO:0000313" key="2">
    <source>
        <dbReference type="Proteomes" id="UP000502917"/>
    </source>
</evidence>
<name>M1PR24_9CAUD</name>
<sequence length="95" mass="11259">MKLTQEIIDKIQEAMLHTNLKGEINWKDTDEIEVQLAGTFAKDRFIVIKNKTKDPVVSAEPHPYFDYDKKVFTKDGREEYMKEQKINKDKDKLKK</sequence>
<gene>
    <name evidence="1" type="ORF">CPYG_00084</name>
</gene>
<dbReference type="Proteomes" id="UP000502917">
    <property type="component" value="Segment"/>
</dbReference>
<reference evidence="1 2" key="1">
    <citation type="submission" date="2010-12" db="EMBL/GenBank/DDBJ databases">
        <title>The Genome Sequence of Cyanophage P-SS1.</title>
        <authorList>
            <consortium name="The Broad Institute Genome Sequencing Platform"/>
            <person name="Henn M.R."/>
            <person name="Sullivan M.S."/>
            <person name="Osburne M.S."/>
            <person name="Levin J."/>
            <person name="Malboeuf C."/>
            <person name="Casali M."/>
            <person name="Russ C."/>
            <person name="Lennon N."/>
            <person name="Chapman S.B."/>
            <person name="Erlich R."/>
            <person name="Young S.K."/>
            <person name="Yandava C."/>
            <person name="Zeng Q."/>
            <person name="Alvarado L."/>
            <person name="Anderson S."/>
            <person name="Berlin A."/>
            <person name="Chen Z."/>
            <person name="Freedman E."/>
            <person name="Gellesch M."/>
            <person name="Goldberg J."/>
            <person name="Green L."/>
            <person name="Griggs A."/>
            <person name="Gujja S."/>
            <person name="Heilman E.R."/>
            <person name="Heiman D."/>
            <person name="Hollinger A."/>
            <person name="Howarth C."/>
            <person name="Larson L."/>
            <person name="Mehta T."/>
            <person name="Pearson M."/>
            <person name="Roberts A."/>
            <person name="Ryan E."/>
            <person name="Saif S."/>
            <person name="Shea T."/>
            <person name="Shenoy N."/>
            <person name="Sisk P."/>
            <person name="Stolte C."/>
            <person name="Sykes S."/>
            <person name="White J."/>
            <person name="Yu Q."/>
            <person name="Coleman M.L."/>
            <person name="Huang K.H."/>
            <person name="Weigele P.R."/>
            <person name="DeFrancesco A.S."/>
            <person name="Kern S.E."/>
            <person name="Thompson L.R."/>
            <person name="Fu R."/>
            <person name="Hombeck B."/>
            <person name="Chisholm S.W."/>
            <person name="Haas B."/>
            <person name="Nusbaum C."/>
            <person name="Birren B."/>
        </authorList>
    </citation>
    <scope>NUCLEOTIDE SEQUENCE [LARGE SCALE GENOMIC DNA]</scope>
    <source>
        <strain evidence="1 2">P-SS1</strain>
    </source>
</reference>
<proteinExistence type="predicted"/>
<evidence type="ECO:0000313" key="1">
    <source>
        <dbReference type="EMBL" id="AGF91379.1"/>
    </source>
</evidence>
<organism evidence="1 2">
    <name type="scientific">Cyanophage P-SS1</name>
    <dbReference type="NCBI Taxonomy" id="889957"/>
    <lineage>
        <taxon>Viruses</taxon>
        <taxon>Duplodnaviria</taxon>
        <taxon>Heunggongvirae</taxon>
        <taxon>Uroviricota</taxon>
        <taxon>Caudoviricetes</taxon>
        <taxon>Pantevenvirales</taxon>
        <taxon>Kyanoviridae</taxon>
        <taxon>Ronodorvirus</taxon>
        <taxon>Ronodorvirus ssm4</taxon>
    </lineage>
</organism>
<accession>M1PR24</accession>